<proteinExistence type="predicted"/>
<dbReference type="OrthoDB" id="663481at2"/>
<evidence type="ECO:0000256" key="1">
    <source>
        <dbReference type="SAM" id="Phobius"/>
    </source>
</evidence>
<name>A0A365XTA4_9BACT</name>
<dbReference type="RefSeq" id="WP_113618114.1">
    <property type="nucleotide sequence ID" value="NZ_QFFJ01000002.1"/>
</dbReference>
<keyword evidence="3" id="KW-1185">Reference proteome</keyword>
<dbReference type="Gene3D" id="1.25.40.10">
    <property type="entry name" value="Tetratricopeptide repeat domain"/>
    <property type="match status" value="1"/>
</dbReference>
<comment type="caution">
    <text evidence="2">The sequence shown here is derived from an EMBL/GenBank/DDBJ whole genome shotgun (WGS) entry which is preliminary data.</text>
</comment>
<evidence type="ECO:0008006" key="4">
    <source>
        <dbReference type="Google" id="ProtNLM"/>
    </source>
</evidence>
<dbReference type="SUPFAM" id="SSF48452">
    <property type="entry name" value="TPR-like"/>
    <property type="match status" value="1"/>
</dbReference>
<keyword evidence="1" id="KW-0812">Transmembrane</keyword>
<sequence length="236" mass="26894">MSELDYIDDYFTGVLSSEERQVFEQRCAAEQTFAREVAFYLSSRTLLKQQLREQKQQQFKAITPARPKMRRLPAYLTAAAILAGILLASWWLFIKPPSTQQLSATYINKHLLQLSVTMQGSPDSLQMGITAYNNKAYDHAEKIFLSLSTQEASAPDAVKYLGLLYLVTRKYDSAIVQFDRLIQYPIYANPGPFYKALALLQRARPGDQQQAGSLLEKVRDNQLPGNQQAIEWLKHI</sequence>
<keyword evidence="1" id="KW-0472">Membrane</keyword>
<dbReference type="EMBL" id="QFFJ01000002">
    <property type="protein sequence ID" value="RBL89370.1"/>
    <property type="molecule type" value="Genomic_DNA"/>
</dbReference>
<dbReference type="AlphaFoldDB" id="A0A365XTA4"/>
<organism evidence="2 3">
    <name type="scientific">Chitinophaga flava</name>
    <dbReference type="NCBI Taxonomy" id="2259036"/>
    <lineage>
        <taxon>Bacteria</taxon>
        <taxon>Pseudomonadati</taxon>
        <taxon>Bacteroidota</taxon>
        <taxon>Chitinophagia</taxon>
        <taxon>Chitinophagales</taxon>
        <taxon>Chitinophagaceae</taxon>
        <taxon>Chitinophaga</taxon>
    </lineage>
</organism>
<protein>
    <recommendedName>
        <fullName evidence="4">Tetratricopeptide repeat protein</fullName>
    </recommendedName>
</protein>
<accession>A0A365XTA4</accession>
<evidence type="ECO:0000313" key="3">
    <source>
        <dbReference type="Proteomes" id="UP000253410"/>
    </source>
</evidence>
<gene>
    <name evidence="2" type="ORF">DF182_22885</name>
</gene>
<dbReference type="InterPro" id="IPR011990">
    <property type="entry name" value="TPR-like_helical_dom_sf"/>
</dbReference>
<evidence type="ECO:0000313" key="2">
    <source>
        <dbReference type="EMBL" id="RBL89370.1"/>
    </source>
</evidence>
<feature type="transmembrane region" description="Helical" evidence="1">
    <location>
        <begin position="72"/>
        <end position="93"/>
    </location>
</feature>
<reference evidence="2 3" key="1">
    <citation type="submission" date="2018-05" db="EMBL/GenBank/DDBJ databases">
        <title>Chitinophaga sp. K3CV102501T nov., isolated from isolated from a monsoon evergreen broad-leaved forest soil.</title>
        <authorList>
            <person name="Lv Y."/>
        </authorList>
    </citation>
    <scope>NUCLEOTIDE SEQUENCE [LARGE SCALE GENOMIC DNA]</scope>
    <source>
        <strain evidence="2 3">GDMCC 1.1325</strain>
    </source>
</reference>
<keyword evidence="1" id="KW-1133">Transmembrane helix</keyword>
<dbReference type="Proteomes" id="UP000253410">
    <property type="component" value="Unassembled WGS sequence"/>
</dbReference>